<organism evidence="6">
    <name type="scientific">Pontimicrobium sp. SW4</name>
    <dbReference type="NCBI Taxonomy" id="3153519"/>
    <lineage>
        <taxon>Bacteria</taxon>
        <taxon>Pseudomonadati</taxon>
        <taxon>Bacteroidota</taxon>
        <taxon>Flavobacteriia</taxon>
        <taxon>Flavobacteriales</taxon>
        <taxon>Flavobacteriaceae</taxon>
        <taxon>Pontimicrobium</taxon>
    </lineage>
</organism>
<dbReference type="PANTHER" id="PTHR47506:SF3">
    <property type="entry name" value="HTH-TYPE TRANSCRIPTIONAL REGULATOR LMRA"/>
    <property type="match status" value="1"/>
</dbReference>
<dbReference type="PRINTS" id="PR00455">
    <property type="entry name" value="HTHTETR"/>
</dbReference>
<keyword evidence="2 4" id="KW-0238">DNA-binding</keyword>
<evidence type="ECO:0000313" key="6">
    <source>
        <dbReference type="EMBL" id="XBG59999.1"/>
    </source>
</evidence>
<keyword evidence="3" id="KW-0804">Transcription</keyword>
<evidence type="ECO:0000256" key="3">
    <source>
        <dbReference type="ARBA" id="ARBA00023163"/>
    </source>
</evidence>
<dbReference type="Gene3D" id="1.10.357.10">
    <property type="entry name" value="Tetracycline Repressor, domain 2"/>
    <property type="match status" value="1"/>
</dbReference>
<dbReference type="Pfam" id="PF00440">
    <property type="entry name" value="TetR_N"/>
    <property type="match status" value="1"/>
</dbReference>
<evidence type="ECO:0000259" key="5">
    <source>
        <dbReference type="PROSITE" id="PS50977"/>
    </source>
</evidence>
<dbReference type="InterPro" id="IPR009057">
    <property type="entry name" value="Homeodomain-like_sf"/>
</dbReference>
<dbReference type="PROSITE" id="PS50977">
    <property type="entry name" value="HTH_TETR_2"/>
    <property type="match status" value="1"/>
</dbReference>
<keyword evidence="1" id="KW-0805">Transcription regulation</keyword>
<gene>
    <name evidence="6" type="ORF">ABGB03_09000</name>
</gene>
<sequence>MTTKAQLTSQYIIETAAPIFNKNGYAATSMSDLTKATGLTKGAIYGNFKNKEELAISAFKFTVKKLMIRISNHLEQTDSPIQKLLLITDFYRNYYDYSKQLGGCPVINVGVDANNNKNTLLLEKVKLIIERIQDQIATIIENGIEAGEISPEINTMQYAKRLDTMIQGAIFMTYTMDDEFYLKDTMFQIDQMINNELKI</sequence>
<name>A0AAU7BPZ8_9FLAO</name>
<dbReference type="AlphaFoldDB" id="A0AAU7BPZ8"/>
<feature type="DNA-binding region" description="H-T-H motif" evidence="4">
    <location>
        <begin position="29"/>
        <end position="48"/>
    </location>
</feature>
<dbReference type="RefSeq" id="WP_347922073.1">
    <property type="nucleotide sequence ID" value="NZ_CP157199.1"/>
</dbReference>
<dbReference type="SUPFAM" id="SSF46689">
    <property type="entry name" value="Homeodomain-like"/>
    <property type="match status" value="1"/>
</dbReference>
<dbReference type="EMBL" id="CP157199">
    <property type="protein sequence ID" value="XBG59999.1"/>
    <property type="molecule type" value="Genomic_DNA"/>
</dbReference>
<evidence type="ECO:0000256" key="1">
    <source>
        <dbReference type="ARBA" id="ARBA00023015"/>
    </source>
</evidence>
<dbReference type="InterPro" id="IPR001647">
    <property type="entry name" value="HTH_TetR"/>
</dbReference>
<feature type="domain" description="HTH tetR-type" evidence="5">
    <location>
        <begin position="6"/>
        <end position="66"/>
    </location>
</feature>
<proteinExistence type="predicted"/>
<dbReference type="PANTHER" id="PTHR47506">
    <property type="entry name" value="TRANSCRIPTIONAL REGULATORY PROTEIN"/>
    <property type="match status" value="1"/>
</dbReference>
<evidence type="ECO:0000256" key="2">
    <source>
        <dbReference type="ARBA" id="ARBA00023125"/>
    </source>
</evidence>
<dbReference type="SUPFAM" id="SSF48498">
    <property type="entry name" value="Tetracyclin repressor-like, C-terminal domain"/>
    <property type="match status" value="1"/>
</dbReference>
<dbReference type="InterPro" id="IPR011075">
    <property type="entry name" value="TetR_C"/>
</dbReference>
<evidence type="ECO:0000256" key="4">
    <source>
        <dbReference type="PROSITE-ProRule" id="PRU00335"/>
    </source>
</evidence>
<protein>
    <submittedName>
        <fullName evidence="6">TetR/AcrR family transcriptional regulator</fullName>
    </submittedName>
</protein>
<dbReference type="InterPro" id="IPR036271">
    <property type="entry name" value="Tet_transcr_reg_TetR-rel_C_sf"/>
</dbReference>
<dbReference type="GO" id="GO:0003677">
    <property type="term" value="F:DNA binding"/>
    <property type="evidence" value="ECO:0007669"/>
    <property type="project" value="UniProtKB-UniRule"/>
</dbReference>
<dbReference type="Pfam" id="PF16925">
    <property type="entry name" value="TetR_C_13"/>
    <property type="match status" value="1"/>
</dbReference>
<reference evidence="6" key="1">
    <citation type="submission" date="2024-05" db="EMBL/GenBank/DDBJ databases">
        <title>Pontimicrobium maritimus sp. nov., isolated form sea water.</title>
        <authorList>
            <person name="Muhammad N."/>
            <person name="Vuong T.Q."/>
            <person name="Han H.L."/>
            <person name="Kim S.-G."/>
        </authorList>
    </citation>
    <scope>NUCLEOTIDE SEQUENCE</scope>
    <source>
        <strain evidence="6">SW4</strain>
    </source>
</reference>
<accession>A0AAU7BPZ8</accession>